<gene>
    <name evidence="1" type="ORF">SAMN05421742_11822</name>
</gene>
<sequence>MATHTLTLRDGLKVGDTVARDVVLREVTAGDIFAATAAAERPVATPQGWQLLVSDQRLGVELLARQIARIGDRDGPLTVAELATLSGHDLGLLQRAASELDAAGAAALEATARGIGERGRGQGGDA</sequence>
<protein>
    <submittedName>
        <fullName evidence="1">Mu-like prophage FluMu protein gp41</fullName>
    </submittedName>
</protein>
<dbReference type="STRING" id="83401.SAMN05421742_11822"/>
<keyword evidence="2" id="KW-1185">Reference proteome</keyword>
<dbReference type="Proteomes" id="UP000217076">
    <property type="component" value="Unassembled WGS sequence"/>
</dbReference>
<organism evidence="1 2">
    <name type="scientific">Roseospirillum parvum</name>
    <dbReference type="NCBI Taxonomy" id="83401"/>
    <lineage>
        <taxon>Bacteria</taxon>
        <taxon>Pseudomonadati</taxon>
        <taxon>Pseudomonadota</taxon>
        <taxon>Alphaproteobacteria</taxon>
        <taxon>Rhodospirillales</taxon>
        <taxon>Rhodospirillaceae</taxon>
        <taxon>Roseospirillum</taxon>
    </lineage>
</organism>
<evidence type="ECO:0000313" key="1">
    <source>
        <dbReference type="EMBL" id="SDH88577.1"/>
    </source>
</evidence>
<proteinExistence type="predicted"/>
<accession>A0A1G8G2J9</accession>
<evidence type="ECO:0000313" key="2">
    <source>
        <dbReference type="Proteomes" id="UP000217076"/>
    </source>
</evidence>
<name>A0A1G8G2J9_9PROT</name>
<dbReference type="AlphaFoldDB" id="A0A1G8G2J9"/>
<dbReference type="Pfam" id="PF23746">
    <property type="entry name" value="Gp41_Mu"/>
    <property type="match status" value="1"/>
</dbReference>
<reference evidence="2" key="1">
    <citation type="submission" date="2016-10" db="EMBL/GenBank/DDBJ databases">
        <authorList>
            <person name="Varghese N."/>
            <person name="Submissions S."/>
        </authorList>
    </citation>
    <scope>NUCLEOTIDE SEQUENCE [LARGE SCALE GENOMIC DNA]</scope>
    <source>
        <strain evidence="2">930I</strain>
    </source>
</reference>
<dbReference type="RefSeq" id="WP_092621948.1">
    <property type="nucleotide sequence ID" value="NZ_FNCV01000018.1"/>
</dbReference>
<dbReference type="InterPro" id="IPR056974">
    <property type="entry name" value="Tail_Gp41-like"/>
</dbReference>
<dbReference type="EMBL" id="FNCV01000018">
    <property type="protein sequence ID" value="SDH88577.1"/>
    <property type="molecule type" value="Genomic_DNA"/>
</dbReference>